<keyword evidence="1" id="KW-0378">Hydrolase</keyword>
<organism evidence="1">
    <name type="scientific">Arundo donax</name>
    <name type="common">Giant reed</name>
    <name type="synonym">Donax arundinaceus</name>
    <dbReference type="NCBI Taxonomy" id="35708"/>
    <lineage>
        <taxon>Eukaryota</taxon>
        <taxon>Viridiplantae</taxon>
        <taxon>Streptophyta</taxon>
        <taxon>Embryophyta</taxon>
        <taxon>Tracheophyta</taxon>
        <taxon>Spermatophyta</taxon>
        <taxon>Magnoliopsida</taxon>
        <taxon>Liliopsida</taxon>
        <taxon>Poales</taxon>
        <taxon>Poaceae</taxon>
        <taxon>PACMAD clade</taxon>
        <taxon>Arundinoideae</taxon>
        <taxon>Arundineae</taxon>
        <taxon>Arundo</taxon>
    </lineage>
</organism>
<dbReference type="EMBL" id="GBRH01159902">
    <property type="protein sequence ID" value="JAE37994.1"/>
    <property type="molecule type" value="Transcribed_RNA"/>
</dbReference>
<keyword evidence="1" id="KW-0067">ATP-binding</keyword>
<dbReference type="GO" id="GO:0004386">
    <property type="term" value="F:helicase activity"/>
    <property type="evidence" value="ECO:0007669"/>
    <property type="project" value="UniProtKB-KW"/>
</dbReference>
<evidence type="ECO:0000313" key="1">
    <source>
        <dbReference type="EMBL" id="JAE37994.1"/>
    </source>
</evidence>
<sequence length="63" mass="7525">MYLHNCPDSSLQIVPFWFLRIEDVNRVKSPMYLHQWSTTEVVLKFLCFKGSTHNDKLKIRSLL</sequence>
<accession>A0A0A9HQ82</accession>
<reference evidence="1" key="2">
    <citation type="journal article" date="2015" name="Data Brief">
        <title>Shoot transcriptome of the giant reed, Arundo donax.</title>
        <authorList>
            <person name="Barrero R.A."/>
            <person name="Guerrero F.D."/>
            <person name="Moolhuijzen P."/>
            <person name="Goolsby J.A."/>
            <person name="Tidwell J."/>
            <person name="Bellgard S.E."/>
            <person name="Bellgard M.I."/>
        </authorList>
    </citation>
    <scope>NUCLEOTIDE SEQUENCE</scope>
    <source>
        <tissue evidence="1">Shoot tissue taken approximately 20 cm above the soil surface</tissue>
    </source>
</reference>
<name>A0A0A9HQ82_ARUDO</name>
<keyword evidence="1" id="KW-0347">Helicase</keyword>
<dbReference type="AlphaFoldDB" id="A0A0A9HQ82"/>
<protein>
    <submittedName>
        <fullName evidence="1">Pre-mRNA-splicing factor ATP-dependent RNA helicase</fullName>
    </submittedName>
</protein>
<keyword evidence="1" id="KW-0547">Nucleotide-binding</keyword>
<proteinExistence type="predicted"/>
<reference evidence="1" key="1">
    <citation type="submission" date="2014-09" db="EMBL/GenBank/DDBJ databases">
        <authorList>
            <person name="Magalhaes I.L.F."/>
            <person name="Oliveira U."/>
            <person name="Santos F.R."/>
            <person name="Vidigal T.H.D.A."/>
            <person name="Brescovit A.D."/>
            <person name="Santos A.J."/>
        </authorList>
    </citation>
    <scope>NUCLEOTIDE SEQUENCE</scope>
    <source>
        <tissue evidence="1">Shoot tissue taken approximately 20 cm above the soil surface</tissue>
    </source>
</reference>